<sequence length="56" mass="5857">MIPSAINKANSDAGDKSASRDEYDALRQHGSDGMPTGKRMGTLTGTRTAACRGMAE</sequence>
<evidence type="ECO:0000256" key="1">
    <source>
        <dbReference type="SAM" id="MobiDB-lite"/>
    </source>
</evidence>
<accession>A0A8I1DMZ8</accession>
<feature type="region of interest" description="Disordered" evidence="1">
    <location>
        <begin position="1"/>
        <end position="56"/>
    </location>
</feature>
<feature type="compositionally biased region" description="Basic and acidic residues" evidence="1">
    <location>
        <begin position="13"/>
        <end position="30"/>
    </location>
</feature>
<dbReference type="EMBL" id="JAEDXG010000015">
    <property type="protein sequence ID" value="MBH9698215.1"/>
    <property type="molecule type" value="Genomic_DNA"/>
</dbReference>
<reference evidence="2" key="1">
    <citation type="submission" date="2020-12" db="EMBL/GenBank/DDBJ databases">
        <title>Burkholderia cepacia complex in Mexico.</title>
        <authorList>
            <person name="Estrada P."/>
        </authorList>
    </citation>
    <scope>NUCLEOTIDE SEQUENCE</scope>
    <source>
        <strain evidence="2">871</strain>
    </source>
</reference>
<gene>
    <name evidence="2" type="ORF">JAO13_17390</name>
</gene>
<dbReference type="AlphaFoldDB" id="A0A8I1DMZ8"/>
<dbReference type="RefSeq" id="WP_155632041.1">
    <property type="nucleotide sequence ID" value="NZ_CADDZZ010000018.1"/>
</dbReference>
<evidence type="ECO:0000313" key="3">
    <source>
        <dbReference type="Proteomes" id="UP000645612"/>
    </source>
</evidence>
<evidence type="ECO:0000313" key="2">
    <source>
        <dbReference type="EMBL" id="MBH9698215.1"/>
    </source>
</evidence>
<proteinExistence type="predicted"/>
<comment type="caution">
    <text evidence="2">The sequence shown here is derived from an EMBL/GenBank/DDBJ whole genome shotgun (WGS) entry which is preliminary data.</text>
</comment>
<dbReference type="Proteomes" id="UP000645612">
    <property type="component" value="Unassembled WGS sequence"/>
</dbReference>
<name>A0A8I1DMZ8_BURCE</name>
<organism evidence="2 3">
    <name type="scientific">Burkholderia cepacia</name>
    <name type="common">Pseudomonas cepacia</name>
    <dbReference type="NCBI Taxonomy" id="292"/>
    <lineage>
        <taxon>Bacteria</taxon>
        <taxon>Pseudomonadati</taxon>
        <taxon>Pseudomonadota</taxon>
        <taxon>Betaproteobacteria</taxon>
        <taxon>Burkholderiales</taxon>
        <taxon>Burkholderiaceae</taxon>
        <taxon>Burkholderia</taxon>
        <taxon>Burkholderia cepacia complex</taxon>
    </lineage>
</organism>
<protein>
    <submittedName>
        <fullName evidence="2">Uncharacterized protein</fullName>
    </submittedName>
</protein>